<organism evidence="1 2">
    <name type="scientific">Brachionus plicatilis</name>
    <name type="common">Marine rotifer</name>
    <name type="synonym">Brachionus muelleri</name>
    <dbReference type="NCBI Taxonomy" id="10195"/>
    <lineage>
        <taxon>Eukaryota</taxon>
        <taxon>Metazoa</taxon>
        <taxon>Spiralia</taxon>
        <taxon>Gnathifera</taxon>
        <taxon>Rotifera</taxon>
        <taxon>Eurotatoria</taxon>
        <taxon>Monogononta</taxon>
        <taxon>Pseudotrocha</taxon>
        <taxon>Ploima</taxon>
        <taxon>Brachionidae</taxon>
        <taxon>Brachionus</taxon>
    </lineage>
</organism>
<keyword evidence="2" id="KW-1185">Reference proteome</keyword>
<evidence type="ECO:0000313" key="1">
    <source>
        <dbReference type="EMBL" id="RMZ99663.1"/>
    </source>
</evidence>
<sequence length="81" mass="9188">MDKMCFRKGIENMLMESAVVISAQPRATLWATALFCFNASPQAGLAKEVSTLRANQAYNIDKICYAYHATASREVMTFRFW</sequence>
<comment type="caution">
    <text evidence="1">The sequence shown here is derived from an EMBL/GenBank/DDBJ whole genome shotgun (WGS) entry which is preliminary data.</text>
</comment>
<protein>
    <submittedName>
        <fullName evidence="1">Uncharacterized protein</fullName>
    </submittedName>
</protein>
<dbReference type="Proteomes" id="UP000276133">
    <property type="component" value="Unassembled WGS sequence"/>
</dbReference>
<gene>
    <name evidence="1" type="ORF">BpHYR1_003295</name>
</gene>
<accession>A0A3M7PKZ2</accession>
<reference evidence="1 2" key="1">
    <citation type="journal article" date="2018" name="Sci. Rep.">
        <title>Genomic signatures of local adaptation to the degree of environmental predictability in rotifers.</title>
        <authorList>
            <person name="Franch-Gras L."/>
            <person name="Hahn C."/>
            <person name="Garcia-Roger E.M."/>
            <person name="Carmona M.J."/>
            <person name="Serra M."/>
            <person name="Gomez A."/>
        </authorList>
    </citation>
    <scope>NUCLEOTIDE SEQUENCE [LARGE SCALE GENOMIC DNA]</scope>
    <source>
        <strain evidence="1">HYR1</strain>
    </source>
</reference>
<dbReference type="AlphaFoldDB" id="A0A3M7PKZ2"/>
<proteinExistence type="predicted"/>
<name>A0A3M7PKZ2_BRAPC</name>
<evidence type="ECO:0000313" key="2">
    <source>
        <dbReference type="Proteomes" id="UP000276133"/>
    </source>
</evidence>
<dbReference type="EMBL" id="REGN01010120">
    <property type="protein sequence ID" value="RMZ99663.1"/>
    <property type="molecule type" value="Genomic_DNA"/>
</dbReference>